<evidence type="ECO:0000313" key="2">
    <source>
        <dbReference type="EMBL" id="CAL1544058.1"/>
    </source>
</evidence>
<feature type="non-terminal residue" evidence="2">
    <location>
        <position position="75"/>
    </location>
</feature>
<dbReference type="Proteomes" id="UP001497497">
    <property type="component" value="Unassembled WGS sequence"/>
</dbReference>
<feature type="domain" description="MIB/HERC2" evidence="1">
    <location>
        <begin position="1"/>
        <end position="72"/>
    </location>
</feature>
<dbReference type="FunFam" id="2.30.30.40:FF:000044">
    <property type="entry name" value="E3 ubiquitin-protein ligase MIB2, putative"/>
    <property type="match status" value="1"/>
</dbReference>
<dbReference type="SUPFAM" id="SSF159034">
    <property type="entry name" value="Mib/herc2 domain-like"/>
    <property type="match status" value="1"/>
</dbReference>
<evidence type="ECO:0000313" key="3">
    <source>
        <dbReference type="Proteomes" id="UP001497497"/>
    </source>
</evidence>
<sequence>MEPGLRVVRGLDWKYGDQDGGEGHVGTVVEIGGQSGSATPEKCVAVTWDSGARNVYRAGRGDDYDLHAFDNGQCG</sequence>
<dbReference type="GO" id="GO:0004842">
    <property type="term" value="F:ubiquitin-protein transferase activity"/>
    <property type="evidence" value="ECO:0007669"/>
    <property type="project" value="InterPro"/>
</dbReference>
<organism evidence="2 3">
    <name type="scientific">Lymnaea stagnalis</name>
    <name type="common">Great pond snail</name>
    <name type="synonym">Helix stagnalis</name>
    <dbReference type="NCBI Taxonomy" id="6523"/>
    <lineage>
        <taxon>Eukaryota</taxon>
        <taxon>Metazoa</taxon>
        <taxon>Spiralia</taxon>
        <taxon>Lophotrochozoa</taxon>
        <taxon>Mollusca</taxon>
        <taxon>Gastropoda</taxon>
        <taxon>Heterobranchia</taxon>
        <taxon>Euthyneura</taxon>
        <taxon>Panpulmonata</taxon>
        <taxon>Hygrophila</taxon>
        <taxon>Lymnaeoidea</taxon>
        <taxon>Lymnaeidae</taxon>
        <taxon>Lymnaea</taxon>
    </lineage>
</organism>
<protein>
    <recommendedName>
        <fullName evidence="1">MIB/HERC2 domain-containing protein</fullName>
    </recommendedName>
</protein>
<dbReference type="EMBL" id="CAXITT010000593">
    <property type="protein sequence ID" value="CAL1544058.1"/>
    <property type="molecule type" value="Genomic_DNA"/>
</dbReference>
<evidence type="ECO:0000259" key="1">
    <source>
        <dbReference type="PROSITE" id="PS51416"/>
    </source>
</evidence>
<dbReference type="Pfam" id="PF06701">
    <property type="entry name" value="MIB_HERC2"/>
    <property type="match status" value="1"/>
</dbReference>
<dbReference type="InterPro" id="IPR037252">
    <property type="entry name" value="Mib_Herc2_sf"/>
</dbReference>
<dbReference type="PROSITE" id="PS51416">
    <property type="entry name" value="MIB_HERC2"/>
    <property type="match status" value="1"/>
</dbReference>
<gene>
    <name evidence="2" type="ORF">GSLYS_00017571001</name>
</gene>
<name>A0AAV2IGL7_LYMST</name>
<accession>A0AAV2IGL7</accession>
<comment type="caution">
    <text evidence="2">The sequence shown here is derived from an EMBL/GenBank/DDBJ whole genome shotgun (WGS) entry which is preliminary data.</text>
</comment>
<keyword evidence="3" id="KW-1185">Reference proteome</keyword>
<dbReference type="GO" id="GO:0016567">
    <property type="term" value="P:protein ubiquitination"/>
    <property type="evidence" value="ECO:0007669"/>
    <property type="project" value="InterPro"/>
</dbReference>
<dbReference type="AlphaFoldDB" id="A0AAV2IGL7"/>
<proteinExistence type="predicted"/>
<reference evidence="2 3" key="1">
    <citation type="submission" date="2024-04" db="EMBL/GenBank/DDBJ databases">
        <authorList>
            <consortium name="Genoscope - CEA"/>
            <person name="William W."/>
        </authorList>
    </citation>
    <scope>NUCLEOTIDE SEQUENCE [LARGE SCALE GENOMIC DNA]</scope>
</reference>
<dbReference type="GO" id="GO:0005737">
    <property type="term" value="C:cytoplasm"/>
    <property type="evidence" value="ECO:0007669"/>
    <property type="project" value="TreeGrafter"/>
</dbReference>
<dbReference type="PANTHER" id="PTHR24202">
    <property type="entry name" value="E3 UBIQUITIN-PROTEIN LIGASE MIB2"/>
    <property type="match status" value="1"/>
</dbReference>
<dbReference type="PANTHER" id="PTHR24202:SF4">
    <property type="entry name" value="E3 UBIQUITIN-PROTEIN LIGASE MIB2-RELATED"/>
    <property type="match status" value="1"/>
</dbReference>
<dbReference type="GO" id="GO:0046872">
    <property type="term" value="F:metal ion binding"/>
    <property type="evidence" value="ECO:0007669"/>
    <property type="project" value="InterPro"/>
</dbReference>
<dbReference type="InterPro" id="IPR010606">
    <property type="entry name" value="Mib_Herc2"/>
</dbReference>
<dbReference type="Gene3D" id="2.30.30.40">
    <property type="entry name" value="SH3 Domains"/>
    <property type="match status" value="1"/>
</dbReference>